<evidence type="ECO:0000313" key="10">
    <source>
        <dbReference type="Proteomes" id="UP000769766"/>
    </source>
</evidence>
<dbReference type="PANTHER" id="PTHR30435">
    <property type="entry name" value="FLAGELLAR PROTEIN"/>
    <property type="match status" value="1"/>
</dbReference>
<dbReference type="EMBL" id="JACPRF010000372">
    <property type="protein sequence ID" value="MBI2877622.1"/>
    <property type="molecule type" value="Genomic_DNA"/>
</dbReference>
<keyword evidence="9" id="KW-0966">Cell projection</keyword>
<gene>
    <name evidence="9" type="primary">flgC</name>
    <name evidence="9" type="ORF">HYY20_12150</name>
</gene>
<comment type="similarity">
    <text evidence="2">Belongs to the flagella basal body rod proteins family.</text>
</comment>
<keyword evidence="9" id="KW-0969">Cilium</keyword>
<protein>
    <recommendedName>
        <fullName evidence="3 6">Flagellar basal-body rod protein FlgC</fullName>
    </recommendedName>
</protein>
<name>A0A932CQQ8_UNCTE</name>
<evidence type="ECO:0000256" key="4">
    <source>
        <dbReference type="ARBA" id="ARBA00023143"/>
    </source>
</evidence>
<evidence type="ECO:0000259" key="7">
    <source>
        <dbReference type="Pfam" id="PF00460"/>
    </source>
</evidence>
<dbReference type="InterPro" id="IPR010930">
    <property type="entry name" value="Flg_bb/hook_C_dom"/>
</dbReference>
<dbReference type="Proteomes" id="UP000769766">
    <property type="component" value="Unassembled WGS sequence"/>
</dbReference>
<evidence type="ECO:0000256" key="6">
    <source>
        <dbReference type="RuleBase" id="RU362062"/>
    </source>
</evidence>
<evidence type="ECO:0000313" key="9">
    <source>
        <dbReference type="EMBL" id="MBI2877622.1"/>
    </source>
</evidence>
<dbReference type="NCBIfam" id="TIGR01395">
    <property type="entry name" value="FlgC"/>
    <property type="match status" value="1"/>
</dbReference>
<comment type="subunit">
    <text evidence="5 6">The basal body constitutes a major portion of the flagellar organelle and consists of four rings (L,P,S, and M) mounted on a central rod. The rod consists of about 26 subunits of FlgG in the distal portion, and FlgB, FlgC and FlgF are thought to build up the proximal portion of the rod with about 6 subunits each.</text>
</comment>
<evidence type="ECO:0000256" key="2">
    <source>
        <dbReference type="ARBA" id="ARBA00009677"/>
    </source>
</evidence>
<dbReference type="PANTHER" id="PTHR30435:SF2">
    <property type="entry name" value="FLAGELLAR BASAL-BODY ROD PROTEIN FLGC"/>
    <property type="match status" value="1"/>
</dbReference>
<feature type="domain" description="Flagellar basal body rod protein N-terminal" evidence="7">
    <location>
        <begin position="7"/>
        <end position="35"/>
    </location>
</feature>
<dbReference type="PROSITE" id="PS00588">
    <property type="entry name" value="FLAGELLA_BB_ROD"/>
    <property type="match status" value="1"/>
</dbReference>
<dbReference type="InterPro" id="IPR019776">
    <property type="entry name" value="Flagellar_basal_body_rod_CS"/>
</dbReference>
<comment type="subcellular location">
    <subcellularLocation>
        <location evidence="1 6">Bacterial flagellum basal body</location>
    </subcellularLocation>
</comment>
<sequence>MALLPALRVGASGLTAQRLRMNVISTNLANVNTTRTAEGGPYRRQDPVFAALPAASTFEDSLRAAILPSPLKEVRVVGIAEDTRGPRMVYDPQHPDANPQGYVAMPNIDTVTEMIDLLSAARAYEANVTAINATKSMAMKALEIGRS</sequence>
<evidence type="ECO:0000259" key="8">
    <source>
        <dbReference type="Pfam" id="PF06429"/>
    </source>
</evidence>
<keyword evidence="9" id="KW-0282">Flagellum</keyword>
<dbReference type="InterPro" id="IPR001444">
    <property type="entry name" value="Flag_bb_rod_N"/>
</dbReference>
<dbReference type="Pfam" id="PF06429">
    <property type="entry name" value="Flg_bbr_C"/>
    <property type="match status" value="1"/>
</dbReference>
<dbReference type="GO" id="GO:0071978">
    <property type="term" value="P:bacterial-type flagellum-dependent swarming motility"/>
    <property type="evidence" value="ECO:0007669"/>
    <property type="project" value="TreeGrafter"/>
</dbReference>
<evidence type="ECO:0000256" key="5">
    <source>
        <dbReference type="ARBA" id="ARBA00025933"/>
    </source>
</evidence>
<dbReference type="GO" id="GO:0030694">
    <property type="term" value="C:bacterial-type flagellum basal body, rod"/>
    <property type="evidence" value="ECO:0007669"/>
    <property type="project" value="UniProtKB-UniRule"/>
</dbReference>
<evidence type="ECO:0000256" key="1">
    <source>
        <dbReference type="ARBA" id="ARBA00004117"/>
    </source>
</evidence>
<feature type="domain" description="Flagellar basal-body/hook protein C-terminal" evidence="8">
    <location>
        <begin position="100"/>
        <end position="143"/>
    </location>
</feature>
<proteinExistence type="inferred from homology"/>
<dbReference type="AlphaFoldDB" id="A0A932CQQ8"/>
<evidence type="ECO:0000256" key="3">
    <source>
        <dbReference type="ARBA" id="ARBA00017941"/>
    </source>
</evidence>
<dbReference type="InterPro" id="IPR006299">
    <property type="entry name" value="FlgC"/>
</dbReference>
<dbReference type="Pfam" id="PF00460">
    <property type="entry name" value="Flg_bb_rod"/>
    <property type="match status" value="1"/>
</dbReference>
<comment type="caution">
    <text evidence="9">The sequence shown here is derived from an EMBL/GenBank/DDBJ whole genome shotgun (WGS) entry which is preliminary data.</text>
</comment>
<keyword evidence="4 6" id="KW-0975">Bacterial flagellum</keyword>
<reference evidence="9" key="1">
    <citation type="submission" date="2020-07" db="EMBL/GenBank/DDBJ databases">
        <title>Huge and variable diversity of episymbiotic CPR bacteria and DPANN archaea in groundwater ecosystems.</title>
        <authorList>
            <person name="He C.Y."/>
            <person name="Keren R."/>
            <person name="Whittaker M."/>
            <person name="Farag I.F."/>
            <person name="Doudna J."/>
            <person name="Cate J.H.D."/>
            <person name="Banfield J.F."/>
        </authorList>
    </citation>
    <scope>NUCLEOTIDE SEQUENCE</scope>
    <source>
        <strain evidence="9">NC_groundwater_672_Ag_B-0.1um_62_36</strain>
    </source>
</reference>
<accession>A0A932CQQ8</accession>
<organism evidence="9 10">
    <name type="scientific">Tectimicrobiota bacterium</name>
    <dbReference type="NCBI Taxonomy" id="2528274"/>
    <lineage>
        <taxon>Bacteria</taxon>
        <taxon>Pseudomonadati</taxon>
        <taxon>Nitrospinota/Tectimicrobiota group</taxon>
        <taxon>Candidatus Tectimicrobiota</taxon>
    </lineage>
</organism>